<keyword evidence="2 3" id="KW-0378">Hydrolase</keyword>
<dbReference type="NCBIfam" id="TIGR00172">
    <property type="entry name" value="maf"/>
    <property type="match status" value="1"/>
</dbReference>
<accession>A0ABR9RPD2</accession>
<dbReference type="Proteomes" id="UP000756387">
    <property type="component" value="Unassembled WGS sequence"/>
</dbReference>
<dbReference type="PANTHER" id="PTHR43213">
    <property type="entry name" value="BIFUNCTIONAL DTTP/UTP PYROPHOSPHATASE/METHYLTRANSFERASE PROTEIN-RELATED"/>
    <property type="match status" value="1"/>
</dbReference>
<comment type="cofactor">
    <cofactor evidence="1 3">
        <name>a divalent metal cation</name>
        <dbReference type="ChEBI" id="CHEBI:60240"/>
    </cofactor>
</comment>
<feature type="active site" description="Proton acceptor" evidence="3">
    <location>
        <position position="78"/>
    </location>
</feature>
<comment type="caution">
    <text evidence="3">Lacks conserved residue(s) required for the propagation of feature annotation.</text>
</comment>
<keyword evidence="3" id="KW-0546">Nucleotide metabolism</keyword>
<dbReference type="HAMAP" id="MF_00528">
    <property type="entry name" value="Maf"/>
    <property type="match status" value="1"/>
</dbReference>
<protein>
    <recommendedName>
        <fullName evidence="3">Nucleoside triphosphate pyrophosphatase</fullName>
        <ecNumber evidence="3">3.6.1.9</ecNumber>
    </recommendedName>
    <alternativeName>
        <fullName evidence="3">Nucleotide pyrophosphatase</fullName>
        <shortName evidence="3">Nucleotide PPase</shortName>
    </alternativeName>
</protein>
<name>A0ABR9RPD2_9ACTN</name>
<proteinExistence type="inferred from homology"/>
<comment type="function">
    <text evidence="3">Nucleoside triphosphate pyrophosphatase. May have a dual role in cell division arrest and in preventing the incorporation of modified nucleotides into cellular nucleic acids.</text>
</comment>
<reference evidence="4 5" key="1">
    <citation type="submission" date="2020-10" db="EMBL/GenBank/DDBJ databases">
        <title>Nocardioides sp. isolated from sludge.</title>
        <authorList>
            <person name="Zhang X."/>
        </authorList>
    </citation>
    <scope>NUCLEOTIDE SEQUENCE [LARGE SCALE GENOMIC DNA]</scope>
    <source>
        <strain evidence="4 5">Y6</strain>
    </source>
</reference>
<dbReference type="SUPFAM" id="SSF52972">
    <property type="entry name" value="ITPase-like"/>
    <property type="match status" value="1"/>
</dbReference>
<dbReference type="PIRSF" id="PIRSF006305">
    <property type="entry name" value="Maf"/>
    <property type="match status" value="1"/>
</dbReference>
<comment type="similarity">
    <text evidence="3">Belongs to the Maf family.</text>
</comment>
<evidence type="ECO:0000256" key="2">
    <source>
        <dbReference type="ARBA" id="ARBA00022801"/>
    </source>
</evidence>
<dbReference type="PANTHER" id="PTHR43213:SF5">
    <property type="entry name" value="BIFUNCTIONAL DTTP_UTP PYROPHOSPHATASE_METHYLTRANSFERASE PROTEIN-RELATED"/>
    <property type="match status" value="1"/>
</dbReference>
<dbReference type="EC" id="3.6.1.9" evidence="3"/>
<comment type="caution">
    <text evidence="4">The sequence shown here is derived from an EMBL/GenBank/DDBJ whole genome shotgun (WGS) entry which is preliminary data.</text>
</comment>
<gene>
    <name evidence="4" type="primary">maf</name>
    <name evidence="4" type="ORF">IEQ44_01960</name>
</gene>
<dbReference type="Gene3D" id="3.90.950.10">
    <property type="match status" value="1"/>
</dbReference>
<dbReference type="InterPro" id="IPR003697">
    <property type="entry name" value="Maf-like"/>
</dbReference>
<evidence type="ECO:0000256" key="3">
    <source>
        <dbReference type="HAMAP-Rule" id="MF_00528"/>
    </source>
</evidence>
<comment type="subcellular location">
    <subcellularLocation>
        <location evidence="3">Cytoplasm</location>
    </subcellularLocation>
</comment>
<comment type="catalytic activity">
    <reaction evidence="3">
        <text>a ribonucleoside 5'-triphosphate + H2O = a ribonucleoside 5'-phosphate + diphosphate + H(+)</text>
        <dbReference type="Rhea" id="RHEA:23996"/>
        <dbReference type="ChEBI" id="CHEBI:15377"/>
        <dbReference type="ChEBI" id="CHEBI:15378"/>
        <dbReference type="ChEBI" id="CHEBI:33019"/>
        <dbReference type="ChEBI" id="CHEBI:58043"/>
        <dbReference type="ChEBI" id="CHEBI:61557"/>
        <dbReference type="EC" id="3.6.1.9"/>
    </reaction>
</comment>
<evidence type="ECO:0000313" key="5">
    <source>
        <dbReference type="Proteomes" id="UP000756387"/>
    </source>
</evidence>
<keyword evidence="5" id="KW-1185">Reference proteome</keyword>
<comment type="catalytic activity">
    <reaction evidence="3">
        <text>a 2'-deoxyribonucleoside 5'-triphosphate + H2O = a 2'-deoxyribonucleoside 5'-phosphate + diphosphate + H(+)</text>
        <dbReference type="Rhea" id="RHEA:44644"/>
        <dbReference type="ChEBI" id="CHEBI:15377"/>
        <dbReference type="ChEBI" id="CHEBI:15378"/>
        <dbReference type="ChEBI" id="CHEBI:33019"/>
        <dbReference type="ChEBI" id="CHEBI:61560"/>
        <dbReference type="ChEBI" id="CHEBI:65317"/>
        <dbReference type="EC" id="3.6.1.9"/>
    </reaction>
</comment>
<sequence>MNERTVSTPFVLASASEARLRTLRTAGVEPVVIVSGVDEDQLTDLAPAPLAGALADLKCRAVLDHPEVPEGALVLGCDSVLELAGEALGKPGTPEVARERWRAMRGRSGVLHTGHALADSVSGRALSRTASTTVHFADVDDAEIDAYVATGEPIWVAGAFTLEGYGAAFVRGVEGDPHNVVGVSVPVLREMVADLGHRWTDLWSPRPD</sequence>
<dbReference type="EMBL" id="JADCSA010000002">
    <property type="protein sequence ID" value="MBE7323416.1"/>
    <property type="molecule type" value="Genomic_DNA"/>
</dbReference>
<organism evidence="4 5">
    <name type="scientific">Nocardioides malaquae</name>
    <dbReference type="NCBI Taxonomy" id="2773426"/>
    <lineage>
        <taxon>Bacteria</taxon>
        <taxon>Bacillati</taxon>
        <taxon>Actinomycetota</taxon>
        <taxon>Actinomycetes</taxon>
        <taxon>Propionibacteriales</taxon>
        <taxon>Nocardioidaceae</taxon>
        <taxon>Nocardioides</taxon>
    </lineage>
</organism>
<keyword evidence="3" id="KW-0963">Cytoplasm</keyword>
<dbReference type="Pfam" id="PF02545">
    <property type="entry name" value="Maf"/>
    <property type="match status" value="1"/>
</dbReference>
<evidence type="ECO:0000313" key="4">
    <source>
        <dbReference type="EMBL" id="MBE7323416.1"/>
    </source>
</evidence>
<dbReference type="CDD" id="cd00555">
    <property type="entry name" value="Maf"/>
    <property type="match status" value="1"/>
</dbReference>
<evidence type="ECO:0000256" key="1">
    <source>
        <dbReference type="ARBA" id="ARBA00001968"/>
    </source>
</evidence>
<dbReference type="InterPro" id="IPR029001">
    <property type="entry name" value="ITPase-like_fam"/>
</dbReference>
<dbReference type="RefSeq" id="WP_193636764.1">
    <property type="nucleotide sequence ID" value="NZ_JADCSA010000002.1"/>
</dbReference>